<dbReference type="Proteomes" id="UP001240984">
    <property type="component" value="Unassembled WGS sequence"/>
</dbReference>
<feature type="transmembrane region" description="Helical" evidence="1">
    <location>
        <begin position="60"/>
        <end position="80"/>
    </location>
</feature>
<keyword evidence="1" id="KW-0812">Transmembrane</keyword>
<organism evidence="2 3">
    <name type="scientific">Catenuloplanes nepalensis</name>
    <dbReference type="NCBI Taxonomy" id="587533"/>
    <lineage>
        <taxon>Bacteria</taxon>
        <taxon>Bacillati</taxon>
        <taxon>Actinomycetota</taxon>
        <taxon>Actinomycetes</taxon>
        <taxon>Micromonosporales</taxon>
        <taxon>Micromonosporaceae</taxon>
        <taxon>Catenuloplanes</taxon>
    </lineage>
</organism>
<feature type="transmembrane region" description="Helical" evidence="1">
    <location>
        <begin position="178"/>
        <end position="196"/>
    </location>
</feature>
<reference evidence="2 3" key="1">
    <citation type="submission" date="2023-07" db="EMBL/GenBank/DDBJ databases">
        <title>Sequencing the genomes of 1000 actinobacteria strains.</title>
        <authorList>
            <person name="Klenk H.-P."/>
        </authorList>
    </citation>
    <scope>NUCLEOTIDE SEQUENCE [LARGE SCALE GENOMIC DNA]</scope>
    <source>
        <strain evidence="2 3">DSM 44710</strain>
    </source>
</reference>
<feature type="transmembrane region" description="Helical" evidence="1">
    <location>
        <begin position="86"/>
        <end position="106"/>
    </location>
</feature>
<dbReference type="RefSeq" id="WP_306835107.1">
    <property type="nucleotide sequence ID" value="NZ_JAUSRA010000001.1"/>
</dbReference>
<keyword evidence="1" id="KW-0472">Membrane</keyword>
<feature type="transmembrane region" description="Helical" evidence="1">
    <location>
        <begin position="32"/>
        <end position="53"/>
    </location>
</feature>
<protein>
    <submittedName>
        <fullName evidence="2">Uncharacterized protein</fullName>
    </submittedName>
</protein>
<proteinExistence type="predicted"/>
<dbReference type="EMBL" id="JAUSRA010000001">
    <property type="protein sequence ID" value="MDP9797731.1"/>
    <property type="molecule type" value="Genomic_DNA"/>
</dbReference>
<evidence type="ECO:0000313" key="2">
    <source>
        <dbReference type="EMBL" id="MDP9797731.1"/>
    </source>
</evidence>
<evidence type="ECO:0000256" key="1">
    <source>
        <dbReference type="SAM" id="Phobius"/>
    </source>
</evidence>
<sequence length="202" mass="21390">MTHPRYIAALTAGLALLAIMVLNLVWDDTGRPWANAILIPAGLMVTSGVALLTRGRGIAFLGYLVLCAGLLTGTVGALLIATRMGWGWPLMVTLPCLAVAGTYLWAPPHPVARALHRTIAGLALLGATVGPAFFLLRADLFAWPEHWWALYLIAAGAVVLGNALELARHRIAYRLQGAALLAGPALITMLLGFRFLTGALPL</sequence>
<keyword evidence="3" id="KW-1185">Reference proteome</keyword>
<feature type="transmembrane region" description="Helical" evidence="1">
    <location>
        <begin position="148"/>
        <end position="166"/>
    </location>
</feature>
<name>A0ABT9N2P2_9ACTN</name>
<feature type="transmembrane region" description="Helical" evidence="1">
    <location>
        <begin position="118"/>
        <end position="136"/>
    </location>
</feature>
<accession>A0ABT9N2P2</accession>
<keyword evidence="1" id="KW-1133">Transmembrane helix</keyword>
<gene>
    <name evidence="2" type="ORF">J2S43_006243</name>
</gene>
<evidence type="ECO:0000313" key="3">
    <source>
        <dbReference type="Proteomes" id="UP001240984"/>
    </source>
</evidence>
<feature type="transmembrane region" description="Helical" evidence="1">
    <location>
        <begin position="7"/>
        <end position="26"/>
    </location>
</feature>
<comment type="caution">
    <text evidence="2">The sequence shown here is derived from an EMBL/GenBank/DDBJ whole genome shotgun (WGS) entry which is preliminary data.</text>
</comment>